<organism evidence="1 2">
    <name type="scientific">Ligilactobacillus pabuli</name>
    <dbReference type="NCBI Taxonomy" id="2886039"/>
    <lineage>
        <taxon>Bacteria</taxon>
        <taxon>Bacillati</taxon>
        <taxon>Bacillota</taxon>
        <taxon>Bacilli</taxon>
        <taxon>Lactobacillales</taxon>
        <taxon>Lactobacillaceae</taxon>
        <taxon>Ligilactobacillus</taxon>
    </lineage>
</organism>
<reference evidence="1" key="1">
    <citation type="journal article" date="2022" name="Int. J. Syst. Evol. Microbiol.">
        <title>A novel species of lactic acid bacteria, Ligilactobacillus pabuli sp. nov., isolated from alfalfa silage.</title>
        <authorList>
            <person name="Tohno M."/>
            <person name="Tanizawa Y."/>
            <person name="Sawada H."/>
            <person name="Sakamoto M."/>
            <person name="Ohkuma M."/>
            <person name="Kobayashi H."/>
        </authorList>
    </citation>
    <scope>NUCLEOTIDE SEQUENCE</scope>
    <source>
        <strain evidence="1">AF129</strain>
    </source>
</reference>
<protein>
    <submittedName>
        <fullName evidence="1">Uncharacterized protein</fullName>
    </submittedName>
</protein>
<evidence type="ECO:0000313" key="1">
    <source>
        <dbReference type="EMBL" id="GKS80977.1"/>
    </source>
</evidence>
<sequence>MWSSTKITEQSKAVNSRALSELSLECGFSIEDWAGIGAKELLCGARLIPD</sequence>
<comment type="caution">
    <text evidence="1">The sequence shown here is derived from an EMBL/GenBank/DDBJ whole genome shotgun (WGS) entry which is preliminary data.</text>
</comment>
<gene>
    <name evidence="1" type="ORF">LPAF129_06620</name>
</gene>
<evidence type="ECO:0000313" key="2">
    <source>
        <dbReference type="Proteomes" id="UP001055149"/>
    </source>
</evidence>
<name>A0ABQ5JHJ0_9LACO</name>
<proteinExistence type="predicted"/>
<keyword evidence="2" id="KW-1185">Reference proteome</keyword>
<dbReference type="Proteomes" id="UP001055149">
    <property type="component" value="Unassembled WGS sequence"/>
</dbReference>
<dbReference type="EMBL" id="BQXH01000004">
    <property type="protein sequence ID" value="GKS80977.1"/>
    <property type="molecule type" value="Genomic_DNA"/>
</dbReference>
<accession>A0ABQ5JHJ0</accession>